<gene>
    <name evidence="11" type="ORF">CYLTODRAFT_429628</name>
</gene>
<dbReference type="GO" id="GO:0008270">
    <property type="term" value="F:zinc ion binding"/>
    <property type="evidence" value="ECO:0007669"/>
    <property type="project" value="UniProtKB-KW"/>
</dbReference>
<protein>
    <recommendedName>
        <fullName evidence="13">Zn(2)-C6 fungal-type domain-containing protein</fullName>
    </recommendedName>
</protein>
<dbReference type="InterPro" id="IPR001138">
    <property type="entry name" value="Zn2Cys6_DnaBD"/>
</dbReference>
<evidence type="ECO:0000256" key="6">
    <source>
        <dbReference type="ARBA" id="ARBA00023242"/>
    </source>
</evidence>
<dbReference type="SUPFAM" id="SSF57701">
    <property type="entry name" value="Zn2/Cys6 DNA-binding domain"/>
    <property type="match status" value="1"/>
</dbReference>
<dbReference type="PANTHER" id="PTHR47660">
    <property type="entry name" value="TRANSCRIPTION FACTOR WITH C2H2 AND ZN(2)-CYS(6) DNA BINDING DOMAIN (EUROFUNG)-RELATED-RELATED"/>
    <property type="match status" value="1"/>
</dbReference>
<evidence type="ECO:0000256" key="5">
    <source>
        <dbReference type="ARBA" id="ARBA00023163"/>
    </source>
</evidence>
<keyword evidence="4" id="KW-0805">Transcription regulation</keyword>
<dbReference type="Gene3D" id="3.30.160.60">
    <property type="entry name" value="Classic Zinc Finger"/>
    <property type="match status" value="2"/>
</dbReference>
<dbReference type="SMART" id="SM00355">
    <property type="entry name" value="ZnF_C2H2"/>
    <property type="match status" value="2"/>
</dbReference>
<dbReference type="Gene3D" id="4.10.240.10">
    <property type="entry name" value="Zn(2)-C6 fungal-type DNA-binding domain"/>
    <property type="match status" value="1"/>
</dbReference>
<feature type="compositionally biased region" description="Low complexity" evidence="8">
    <location>
        <begin position="159"/>
        <end position="172"/>
    </location>
</feature>
<keyword evidence="12" id="KW-1185">Reference proteome</keyword>
<feature type="region of interest" description="Disordered" evidence="8">
    <location>
        <begin position="113"/>
        <end position="172"/>
    </location>
</feature>
<dbReference type="InterPro" id="IPR007219">
    <property type="entry name" value="XnlR_reg_dom"/>
</dbReference>
<feature type="domain" description="C2H2-type" evidence="10">
    <location>
        <begin position="15"/>
        <end position="42"/>
    </location>
</feature>
<dbReference type="OrthoDB" id="1405595at2759"/>
<dbReference type="Pfam" id="PF00172">
    <property type="entry name" value="Zn_clus"/>
    <property type="match status" value="1"/>
</dbReference>
<dbReference type="CDD" id="cd00067">
    <property type="entry name" value="GAL4"/>
    <property type="match status" value="1"/>
</dbReference>
<dbReference type="GO" id="GO:0003677">
    <property type="term" value="F:DNA binding"/>
    <property type="evidence" value="ECO:0007669"/>
    <property type="project" value="InterPro"/>
</dbReference>
<dbReference type="Pfam" id="PF00096">
    <property type="entry name" value="zf-C2H2"/>
    <property type="match status" value="1"/>
</dbReference>
<proteinExistence type="predicted"/>
<dbReference type="InterPro" id="IPR013087">
    <property type="entry name" value="Znf_C2H2_type"/>
</dbReference>
<keyword evidence="6" id="KW-0539">Nucleus</keyword>
<organism evidence="11 12">
    <name type="scientific">Cylindrobasidium torrendii FP15055 ss-10</name>
    <dbReference type="NCBI Taxonomy" id="1314674"/>
    <lineage>
        <taxon>Eukaryota</taxon>
        <taxon>Fungi</taxon>
        <taxon>Dikarya</taxon>
        <taxon>Basidiomycota</taxon>
        <taxon>Agaricomycotina</taxon>
        <taxon>Agaricomycetes</taxon>
        <taxon>Agaricomycetidae</taxon>
        <taxon>Agaricales</taxon>
        <taxon>Marasmiineae</taxon>
        <taxon>Physalacriaceae</taxon>
        <taxon>Cylindrobasidium</taxon>
    </lineage>
</organism>
<dbReference type="Pfam" id="PF04082">
    <property type="entry name" value="Fungal_trans"/>
    <property type="match status" value="1"/>
</dbReference>
<keyword evidence="1" id="KW-0479">Metal-binding</keyword>
<evidence type="ECO:0000259" key="9">
    <source>
        <dbReference type="PROSITE" id="PS50048"/>
    </source>
</evidence>
<name>A0A0D7BLT2_9AGAR</name>
<evidence type="ECO:0008006" key="13">
    <source>
        <dbReference type="Google" id="ProtNLM"/>
    </source>
</evidence>
<evidence type="ECO:0000259" key="10">
    <source>
        <dbReference type="PROSITE" id="PS50157"/>
    </source>
</evidence>
<evidence type="ECO:0000256" key="4">
    <source>
        <dbReference type="ARBA" id="ARBA00023015"/>
    </source>
</evidence>
<dbReference type="InterPro" id="IPR036864">
    <property type="entry name" value="Zn2-C6_fun-type_DNA-bd_sf"/>
</dbReference>
<dbReference type="PROSITE" id="PS00028">
    <property type="entry name" value="ZINC_FINGER_C2H2_1"/>
    <property type="match status" value="1"/>
</dbReference>
<evidence type="ECO:0000313" key="11">
    <source>
        <dbReference type="EMBL" id="KIY71109.1"/>
    </source>
</evidence>
<dbReference type="SMART" id="SM00066">
    <property type="entry name" value="GAL4"/>
    <property type="match status" value="1"/>
</dbReference>
<keyword evidence="2 7" id="KW-0863">Zinc-finger</keyword>
<dbReference type="AlphaFoldDB" id="A0A0D7BLT2"/>
<dbReference type="InterPro" id="IPR036236">
    <property type="entry name" value="Znf_C2H2_sf"/>
</dbReference>
<sequence length="711" mass="78600">MRAHGGNVPMLPQTKLCPHCPAKFTRTTHLNRHMRTHTGERMHRCDTCPAEFTRSDLLGRHKKRCSVESQGRRKSCMGCTESKIKCDRNMPCAKCSAKGKECVFPPDKYSTRSSALPALPTPENTASSSSSPPHADPSAASTSTSTRSFVSGIPDLLNPASPSTSAPSTSAGSLAPSSIALMMAPQESELAQNTFASAYDSNLFEPFFTGIVGPSAPDVSSCASSSHYMFNDIDTATFLGVFGMTPEADSGNNGYMSEVSSVRPAVSDIRSSMNSASTNADTEGQDPQAAEKQHYCECRADPPAVYFFHSAFLGQMPIVHTPTFKVEDQPPLVRKAIHACGALYVKTKKATAFMDQVLADTREALVQEYNANAKSPEEQKLIVLAVTLLQTIGLFHQKPEQRASSTIFHGMCVQMIRRSGFIASNASWSPESVDFSDVEGAWREWARYEMMKRLLILSFLHDTCNAIMLATAPSYRFGEVLTCLPGEAALWNAQTAQEWYNILQKSDAAYGSVENRMMGPNLRRCLDALAEPQLLTRPTPVSPFGHFVLIHALLRILFDVCVESRLPTQGNTTNQEEVKQEIYKIQFGLHNWLQSWLASPDLPKSGLEGEVSFADDALPFYWFAQLALYAYQEELSPFEPGSPNNNSESRFKLVKQWFLHIRNFLSSSNQGATMFWDELIKVRLQTWQVERDSRPDDGGGGGLLAWFESEH</sequence>
<keyword evidence="3" id="KW-0862">Zinc</keyword>
<dbReference type="PROSITE" id="PS00463">
    <property type="entry name" value="ZN2_CY6_FUNGAL_1"/>
    <property type="match status" value="1"/>
</dbReference>
<feature type="domain" description="Zn(2)-C6 fungal-type" evidence="9">
    <location>
        <begin position="75"/>
        <end position="104"/>
    </location>
</feature>
<evidence type="ECO:0000256" key="8">
    <source>
        <dbReference type="SAM" id="MobiDB-lite"/>
    </source>
</evidence>
<dbReference type="EMBL" id="KN880458">
    <property type="protein sequence ID" value="KIY71109.1"/>
    <property type="molecule type" value="Genomic_DNA"/>
</dbReference>
<dbReference type="GO" id="GO:0000981">
    <property type="term" value="F:DNA-binding transcription factor activity, RNA polymerase II-specific"/>
    <property type="evidence" value="ECO:0007669"/>
    <property type="project" value="InterPro"/>
</dbReference>
<evidence type="ECO:0000256" key="1">
    <source>
        <dbReference type="ARBA" id="ARBA00022723"/>
    </source>
</evidence>
<feature type="compositionally biased region" description="Low complexity" evidence="8">
    <location>
        <begin position="121"/>
        <end position="151"/>
    </location>
</feature>
<dbReference type="SUPFAM" id="SSF57667">
    <property type="entry name" value="beta-beta-alpha zinc fingers"/>
    <property type="match status" value="1"/>
</dbReference>
<dbReference type="GO" id="GO:0006351">
    <property type="term" value="P:DNA-templated transcription"/>
    <property type="evidence" value="ECO:0007669"/>
    <property type="project" value="InterPro"/>
</dbReference>
<dbReference type="PROSITE" id="PS50157">
    <property type="entry name" value="ZINC_FINGER_C2H2_2"/>
    <property type="match status" value="1"/>
</dbReference>
<reference evidence="11 12" key="1">
    <citation type="journal article" date="2015" name="Fungal Genet. Biol.">
        <title>Evolution of novel wood decay mechanisms in Agaricales revealed by the genome sequences of Fistulina hepatica and Cylindrobasidium torrendii.</title>
        <authorList>
            <person name="Floudas D."/>
            <person name="Held B.W."/>
            <person name="Riley R."/>
            <person name="Nagy L.G."/>
            <person name="Koehler G."/>
            <person name="Ransdell A.S."/>
            <person name="Younus H."/>
            <person name="Chow J."/>
            <person name="Chiniquy J."/>
            <person name="Lipzen A."/>
            <person name="Tritt A."/>
            <person name="Sun H."/>
            <person name="Haridas S."/>
            <person name="LaButti K."/>
            <person name="Ohm R.A."/>
            <person name="Kues U."/>
            <person name="Blanchette R.A."/>
            <person name="Grigoriev I.V."/>
            <person name="Minto R.E."/>
            <person name="Hibbett D.S."/>
        </authorList>
    </citation>
    <scope>NUCLEOTIDE SEQUENCE [LARGE SCALE GENOMIC DNA]</scope>
    <source>
        <strain evidence="11 12">FP15055 ss-10</strain>
    </source>
</reference>
<evidence type="ECO:0000256" key="7">
    <source>
        <dbReference type="PROSITE-ProRule" id="PRU00042"/>
    </source>
</evidence>
<dbReference type="PROSITE" id="PS50048">
    <property type="entry name" value="ZN2_CY6_FUNGAL_2"/>
    <property type="match status" value="1"/>
</dbReference>
<dbReference type="STRING" id="1314674.A0A0D7BLT2"/>
<keyword evidence="5" id="KW-0804">Transcription</keyword>
<evidence type="ECO:0000313" key="12">
    <source>
        <dbReference type="Proteomes" id="UP000054007"/>
    </source>
</evidence>
<dbReference type="Proteomes" id="UP000054007">
    <property type="component" value="Unassembled WGS sequence"/>
</dbReference>
<dbReference type="FunFam" id="3.30.160.60:FF:000446">
    <property type="entry name" value="Zinc finger protein"/>
    <property type="match status" value="1"/>
</dbReference>
<accession>A0A0D7BLT2</accession>
<evidence type="ECO:0000256" key="2">
    <source>
        <dbReference type="ARBA" id="ARBA00022771"/>
    </source>
</evidence>
<evidence type="ECO:0000256" key="3">
    <source>
        <dbReference type="ARBA" id="ARBA00022833"/>
    </source>
</evidence>